<feature type="signal peptide" evidence="2">
    <location>
        <begin position="1"/>
        <end position="32"/>
    </location>
</feature>
<gene>
    <name evidence="3" type="ORF">BN1205_029030</name>
</gene>
<evidence type="ECO:0000313" key="3">
    <source>
        <dbReference type="EMBL" id="CEL78777.1"/>
    </source>
</evidence>
<sequence>MVLHRFVAMEGQILRAMWLALLMNSVLPSVASETNHPTPEADFTATIPKSGLERNVEKVFSLGPFDRLQVIDETASAVYLPQKSGSNEDNSSGQYGTAYLFLNGSCDFDKTIQLKDAFPGYPKPLWVREESSSSGKDEEASSKRSVRYIFTNPPEEYLGKVTSFCVRFKTVQASGSNTETSTTTPTTSATSSGAQTGGDTIPGNGDVTAKPDNPELHPDGSGTETSTTVPTTSATSSGAQTGGATTPGDGNVTVKPDEPSVPSPPLEGNPGANGHVTPELEEIGEDEQRDEGAESPEESLQTGGHPGGAETPRGPAAPGMKPTADPIPSLTAGSTADSGANDKEEELNRGVSQPGSARLRRLSVTPEAEEAFLTIVIHSAAWSVAGGISALSVFLSASAVTMLPTF</sequence>
<feature type="chain" id="PRO_5002524372" evidence="2">
    <location>
        <begin position="33"/>
        <end position="406"/>
    </location>
</feature>
<organism evidence="3">
    <name type="scientific">Toxoplasma gondii (strain ATCC 50861 / VEG)</name>
    <dbReference type="NCBI Taxonomy" id="432359"/>
    <lineage>
        <taxon>Eukaryota</taxon>
        <taxon>Sar</taxon>
        <taxon>Alveolata</taxon>
        <taxon>Apicomplexa</taxon>
        <taxon>Conoidasida</taxon>
        <taxon>Coccidia</taxon>
        <taxon>Eucoccidiorida</taxon>
        <taxon>Eimeriorina</taxon>
        <taxon>Sarcocystidae</taxon>
        <taxon>Toxoplasma</taxon>
    </lineage>
</organism>
<dbReference type="EMBL" id="LN714502">
    <property type="protein sequence ID" value="CEL78777.1"/>
    <property type="molecule type" value="Genomic_DNA"/>
</dbReference>
<reference evidence="3" key="1">
    <citation type="journal article" date="2015" name="PLoS ONE">
        <title>Comprehensive Evaluation of Toxoplasma gondii VEG and Neospora caninum LIV Genomes with Tachyzoite Stage Transcriptome and Proteome Defines Novel Transcript Features.</title>
        <authorList>
            <person name="Ramaprasad A."/>
            <person name="Mourier T."/>
            <person name="Naeem R."/>
            <person name="Malas T.B."/>
            <person name="Moussa E."/>
            <person name="Panigrahi A."/>
            <person name="Vermont S.J."/>
            <person name="Otto T.D."/>
            <person name="Wastling J."/>
            <person name="Pain A."/>
        </authorList>
    </citation>
    <scope>NUCLEOTIDE SEQUENCE</scope>
    <source>
        <strain evidence="3">VEG</strain>
    </source>
</reference>
<feature type="compositionally biased region" description="Low complexity" evidence="1">
    <location>
        <begin position="220"/>
        <end position="246"/>
    </location>
</feature>
<feature type="compositionally biased region" description="Basic and acidic residues" evidence="1">
    <location>
        <begin position="126"/>
        <end position="142"/>
    </location>
</feature>
<feature type="compositionally biased region" description="Low complexity" evidence="1">
    <location>
        <begin position="173"/>
        <end position="199"/>
    </location>
</feature>
<accession>A0A0F7VG25</accession>
<proteinExistence type="predicted"/>
<dbReference type="AlphaFoldDB" id="A0A0F7VG25"/>
<keyword evidence="2" id="KW-0732">Signal</keyword>
<protein>
    <submittedName>
        <fullName evidence="3">SUSA family</fullName>
    </submittedName>
</protein>
<feature type="compositionally biased region" description="Acidic residues" evidence="1">
    <location>
        <begin position="279"/>
        <end position="297"/>
    </location>
</feature>
<name>A0A0F7VG25_TOXGV</name>
<evidence type="ECO:0000256" key="2">
    <source>
        <dbReference type="SAM" id="SignalP"/>
    </source>
</evidence>
<feature type="region of interest" description="Disordered" evidence="1">
    <location>
        <begin position="173"/>
        <end position="358"/>
    </location>
</feature>
<feature type="region of interest" description="Disordered" evidence="1">
    <location>
        <begin position="124"/>
        <end position="144"/>
    </location>
</feature>
<evidence type="ECO:0000256" key="1">
    <source>
        <dbReference type="SAM" id="MobiDB-lite"/>
    </source>
</evidence>